<dbReference type="Pfam" id="PF00497">
    <property type="entry name" value="SBP_bac_3"/>
    <property type="match status" value="1"/>
</dbReference>
<dbReference type="PANTHER" id="PTHR36573:SF1">
    <property type="entry name" value="INTERMEMBRANE PHOSPHOLIPID TRANSPORT SYSTEM BINDING PROTEIN MLAC"/>
    <property type="match status" value="1"/>
</dbReference>
<dbReference type="EMBL" id="JAOANI010000019">
    <property type="protein sequence ID" value="MCT7359671.1"/>
    <property type="molecule type" value="Genomic_DNA"/>
</dbReference>
<dbReference type="InterPro" id="IPR001638">
    <property type="entry name" value="Solute-binding_3/MltF_N"/>
</dbReference>
<dbReference type="AlphaFoldDB" id="A0A9X3AI62"/>
<dbReference type="SUPFAM" id="SSF53850">
    <property type="entry name" value="Periplasmic binding protein-like II"/>
    <property type="match status" value="1"/>
</dbReference>
<proteinExistence type="predicted"/>
<protein>
    <submittedName>
        <fullName evidence="3">ABC transporter substrate-binding protein</fullName>
    </submittedName>
</protein>
<dbReference type="RefSeq" id="WP_260976534.1">
    <property type="nucleotide sequence ID" value="NZ_JAOANI010000019.1"/>
</dbReference>
<organism evidence="3 4">
    <name type="scientific">Thalassolituus pacificus</name>
    <dbReference type="NCBI Taxonomy" id="2975440"/>
    <lineage>
        <taxon>Bacteria</taxon>
        <taxon>Pseudomonadati</taxon>
        <taxon>Pseudomonadota</taxon>
        <taxon>Gammaproteobacteria</taxon>
        <taxon>Oceanospirillales</taxon>
        <taxon>Oceanospirillaceae</taxon>
        <taxon>Thalassolituus</taxon>
    </lineage>
</organism>
<keyword evidence="4" id="KW-1185">Reference proteome</keyword>
<reference evidence="3" key="2">
    <citation type="submission" date="2022-08" db="EMBL/GenBank/DDBJ databases">
        <authorList>
            <person name="Dong C."/>
        </authorList>
    </citation>
    <scope>NUCLEOTIDE SEQUENCE</scope>
    <source>
        <strain evidence="3">59MF3M-4</strain>
    </source>
</reference>
<gene>
    <name evidence="3" type="ORF">NYR02_11660</name>
</gene>
<dbReference type="InterPro" id="IPR042245">
    <property type="entry name" value="Tgt2/MlaC_sf"/>
</dbReference>
<dbReference type="PANTHER" id="PTHR36573">
    <property type="entry name" value="INTERMEMBRANE PHOSPHOLIPID TRANSPORT SYSTEM BINDING PROTEIN MLAC"/>
    <property type="match status" value="1"/>
</dbReference>
<dbReference type="Pfam" id="PF05494">
    <property type="entry name" value="MlaC"/>
    <property type="match status" value="1"/>
</dbReference>
<dbReference type="Gene3D" id="3.40.190.10">
    <property type="entry name" value="Periplasmic binding protein-like II"/>
    <property type="match status" value="2"/>
</dbReference>
<dbReference type="Gene3D" id="3.10.450.710">
    <property type="entry name" value="Tgt2/MlaC"/>
    <property type="match status" value="1"/>
</dbReference>
<evidence type="ECO:0000313" key="3">
    <source>
        <dbReference type="EMBL" id="MCT7359671.1"/>
    </source>
</evidence>
<feature type="chain" id="PRO_5040789422" evidence="1">
    <location>
        <begin position="23"/>
        <end position="433"/>
    </location>
</feature>
<reference evidence="3" key="1">
    <citation type="journal article" date="2022" name="Front. Microbiol.">
        <title>Genome-based taxonomic rearrangement of Oceanobacter-related bacteria including the description of Thalassolituus hydrocarbonoclasticus sp. nov. and Thalassolituus pacificus sp. nov. and emended description of the genus Thalassolituus.</title>
        <authorList>
            <person name="Dong C."/>
            <person name="Wei L."/>
            <person name="Wang J."/>
            <person name="Lai Q."/>
            <person name="Huang Z."/>
            <person name="Shao Z."/>
        </authorList>
    </citation>
    <scope>NUCLEOTIDE SEQUENCE</scope>
    <source>
        <strain evidence="3">59MF3M-4</strain>
    </source>
</reference>
<accession>A0A9X3AI62</accession>
<evidence type="ECO:0000259" key="2">
    <source>
        <dbReference type="Pfam" id="PF00497"/>
    </source>
</evidence>
<keyword evidence="1" id="KW-0732">Signal</keyword>
<feature type="signal peptide" evidence="1">
    <location>
        <begin position="1"/>
        <end position="22"/>
    </location>
</feature>
<evidence type="ECO:0000256" key="1">
    <source>
        <dbReference type="SAM" id="SignalP"/>
    </source>
</evidence>
<comment type="caution">
    <text evidence="3">The sequence shown here is derived from an EMBL/GenBank/DDBJ whole genome shotgun (WGS) entry which is preliminary data.</text>
</comment>
<evidence type="ECO:0000313" key="4">
    <source>
        <dbReference type="Proteomes" id="UP001147830"/>
    </source>
</evidence>
<feature type="domain" description="Solute-binding protein family 3/N-terminal" evidence="2">
    <location>
        <begin position="223"/>
        <end position="429"/>
    </location>
</feature>
<dbReference type="Proteomes" id="UP001147830">
    <property type="component" value="Unassembled WGS sequence"/>
</dbReference>
<sequence>MKFALQPVLFIACMLFGFTVQAADDAPRTTVETTAKAMTDRLLSDRELVQTQENYVEQLVDELLLPVVDHVYMAKRVLGKYWKRASMEQQKTFTSAFKEKVIRTYAGAFRAFDGQNILFEDSRLNKEGNQAIVKSEIQRVGATPIRVDYKLYLSKNRWQVYDVIIEGVSLTKSFRDQVSLSIEQDGLAQAISKLADEYKSAAPTVKLGARAWGPYLGSNLPGSGLAADIVTTAFARAGYQVELVFAPALRIEEDTSAGQLQGEIAAWQPEQPSATQIYSAPYLENTLVFIKRENDPFDYDSPAQLQQQLTDKAYRLGIFEGVDYGREFSRIAPLFQLQTLDYCSQLFREVAGKSLDLALVDSWMADIELSSKEHIANHLQIVPTPLASLGLRVSIARSADGAKTLIQAFNTGLERIKADGTYQSLLKKHNYPQ</sequence>
<dbReference type="InterPro" id="IPR008869">
    <property type="entry name" value="MlaC/ttg2D"/>
</dbReference>
<name>A0A9X3AI62_9GAMM</name>